<gene>
    <name evidence="2" type="ORF">C8J55DRAFT_562091</name>
</gene>
<evidence type="ECO:0000313" key="3">
    <source>
        <dbReference type="Proteomes" id="UP001150238"/>
    </source>
</evidence>
<comment type="caution">
    <text evidence="2">The sequence shown here is derived from an EMBL/GenBank/DDBJ whole genome shotgun (WGS) entry which is preliminary data.</text>
</comment>
<protein>
    <submittedName>
        <fullName evidence="2">Uncharacterized protein</fullName>
    </submittedName>
</protein>
<proteinExistence type="predicted"/>
<evidence type="ECO:0000256" key="1">
    <source>
        <dbReference type="SAM" id="MobiDB-lite"/>
    </source>
</evidence>
<dbReference type="EMBL" id="JANVFS010000021">
    <property type="protein sequence ID" value="KAJ4476055.1"/>
    <property type="molecule type" value="Genomic_DNA"/>
</dbReference>
<accession>A0A9W9A854</accession>
<name>A0A9W9A854_9AGAR</name>
<organism evidence="2 3">
    <name type="scientific">Lentinula lateritia</name>
    <dbReference type="NCBI Taxonomy" id="40482"/>
    <lineage>
        <taxon>Eukaryota</taxon>
        <taxon>Fungi</taxon>
        <taxon>Dikarya</taxon>
        <taxon>Basidiomycota</taxon>
        <taxon>Agaricomycotina</taxon>
        <taxon>Agaricomycetes</taxon>
        <taxon>Agaricomycetidae</taxon>
        <taxon>Agaricales</taxon>
        <taxon>Marasmiineae</taxon>
        <taxon>Omphalotaceae</taxon>
        <taxon>Lentinula</taxon>
    </lineage>
</organism>
<dbReference type="Proteomes" id="UP001150238">
    <property type="component" value="Unassembled WGS sequence"/>
</dbReference>
<reference evidence="2" key="2">
    <citation type="journal article" date="2023" name="Proc. Natl. Acad. Sci. U.S.A.">
        <title>A global phylogenomic analysis of the shiitake genus Lentinula.</title>
        <authorList>
            <person name="Sierra-Patev S."/>
            <person name="Min B."/>
            <person name="Naranjo-Ortiz M."/>
            <person name="Looney B."/>
            <person name="Konkel Z."/>
            <person name="Slot J.C."/>
            <person name="Sakamoto Y."/>
            <person name="Steenwyk J.L."/>
            <person name="Rokas A."/>
            <person name="Carro J."/>
            <person name="Camarero S."/>
            <person name="Ferreira P."/>
            <person name="Molpeceres G."/>
            <person name="Ruiz-Duenas F.J."/>
            <person name="Serrano A."/>
            <person name="Henrissat B."/>
            <person name="Drula E."/>
            <person name="Hughes K.W."/>
            <person name="Mata J.L."/>
            <person name="Ishikawa N.K."/>
            <person name="Vargas-Isla R."/>
            <person name="Ushijima S."/>
            <person name="Smith C.A."/>
            <person name="Donoghue J."/>
            <person name="Ahrendt S."/>
            <person name="Andreopoulos W."/>
            <person name="He G."/>
            <person name="LaButti K."/>
            <person name="Lipzen A."/>
            <person name="Ng V."/>
            <person name="Riley R."/>
            <person name="Sandor L."/>
            <person name="Barry K."/>
            <person name="Martinez A.T."/>
            <person name="Xiao Y."/>
            <person name="Gibbons J.G."/>
            <person name="Terashima K."/>
            <person name="Grigoriev I.V."/>
            <person name="Hibbett D."/>
        </authorList>
    </citation>
    <scope>NUCLEOTIDE SEQUENCE</scope>
    <source>
        <strain evidence="2">Sp2 HRB7682 ss15</strain>
    </source>
</reference>
<sequence>MNIPPGVEPGSSPHAPPLSSLSSSSSSYSSYSSYSYASTSSPLMRSTSSNVFLPGLQSSYNIVSYIAFYLPSFFSHPNSKPYQMLIGVNSSHLVSFRLLVQPREAAEISRVHSNLILLKVHEKAGQLKEESEIFVNGGFDLSDQRRSGGVSPVALSSSTNSSHLNNNGYGYGAGYDPDKSYIRRGNGRLTDVREFALDTGLDAALQFDLSEFGIIGSGKDRDKDGKEVRGERERTITGVSLGKNLKLFSHPLPFLLLLLCDPLSSFLSSLFLHHSLFFTSFVLPHNRTNNETHDHKKALPPFTYDSTPLLLLPGSEMLIEAAFVDVWTDLVSWGFAELRLGSISQQGLGSLGDLVTGLWNSSSMAQ</sequence>
<feature type="region of interest" description="Disordered" evidence="1">
    <location>
        <begin position="1"/>
        <end position="25"/>
    </location>
</feature>
<evidence type="ECO:0000313" key="2">
    <source>
        <dbReference type="EMBL" id="KAJ4476055.1"/>
    </source>
</evidence>
<dbReference type="AlphaFoldDB" id="A0A9W9A854"/>
<reference evidence="2" key="1">
    <citation type="submission" date="2022-08" db="EMBL/GenBank/DDBJ databases">
        <authorList>
            <consortium name="DOE Joint Genome Institute"/>
            <person name="Min B."/>
            <person name="Riley R."/>
            <person name="Sierra-Patev S."/>
            <person name="Naranjo-Ortiz M."/>
            <person name="Looney B."/>
            <person name="Konkel Z."/>
            <person name="Slot J.C."/>
            <person name="Sakamoto Y."/>
            <person name="Steenwyk J.L."/>
            <person name="Rokas A."/>
            <person name="Carro J."/>
            <person name="Camarero S."/>
            <person name="Ferreira P."/>
            <person name="Molpeceres G."/>
            <person name="Ruiz-Duenas F.J."/>
            <person name="Serrano A."/>
            <person name="Henrissat B."/>
            <person name="Drula E."/>
            <person name="Hughes K.W."/>
            <person name="Mata J.L."/>
            <person name="Ishikawa N.K."/>
            <person name="Vargas-Isla R."/>
            <person name="Ushijima S."/>
            <person name="Smith C.A."/>
            <person name="Ahrendt S."/>
            <person name="Andreopoulos W."/>
            <person name="He G."/>
            <person name="Labutti K."/>
            <person name="Lipzen A."/>
            <person name="Ng V."/>
            <person name="Sandor L."/>
            <person name="Barry K."/>
            <person name="Martinez A.T."/>
            <person name="Xiao Y."/>
            <person name="Gibbons J.G."/>
            <person name="Terashima K."/>
            <person name="Hibbett D.S."/>
            <person name="Grigoriev I.V."/>
        </authorList>
    </citation>
    <scope>NUCLEOTIDE SEQUENCE</scope>
    <source>
        <strain evidence="2">Sp2 HRB7682 ss15</strain>
    </source>
</reference>
<feature type="compositionally biased region" description="Low complexity" evidence="1">
    <location>
        <begin position="11"/>
        <end position="25"/>
    </location>
</feature>